<evidence type="ECO:0000313" key="3">
    <source>
        <dbReference type="Proteomes" id="UP000265520"/>
    </source>
</evidence>
<organism evidence="2 3">
    <name type="scientific">Trifolium medium</name>
    <dbReference type="NCBI Taxonomy" id="97028"/>
    <lineage>
        <taxon>Eukaryota</taxon>
        <taxon>Viridiplantae</taxon>
        <taxon>Streptophyta</taxon>
        <taxon>Embryophyta</taxon>
        <taxon>Tracheophyta</taxon>
        <taxon>Spermatophyta</taxon>
        <taxon>Magnoliopsida</taxon>
        <taxon>eudicotyledons</taxon>
        <taxon>Gunneridae</taxon>
        <taxon>Pentapetalae</taxon>
        <taxon>rosids</taxon>
        <taxon>fabids</taxon>
        <taxon>Fabales</taxon>
        <taxon>Fabaceae</taxon>
        <taxon>Papilionoideae</taxon>
        <taxon>50 kb inversion clade</taxon>
        <taxon>NPAAA clade</taxon>
        <taxon>Hologalegina</taxon>
        <taxon>IRL clade</taxon>
        <taxon>Trifolieae</taxon>
        <taxon>Trifolium</taxon>
    </lineage>
</organism>
<dbReference type="EMBL" id="LXQA010629622">
    <property type="protein sequence ID" value="MCI63030.1"/>
    <property type="molecule type" value="Genomic_DNA"/>
</dbReference>
<dbReference type="AlphaFoldDB" id="A0A392TS27"/>
<sequence>FWLLRRAQPVLRRARSVVWCLWFPSGSCAARTIVAVVPVFVL</sequence>
<feature type="transmembrane region" description="Helical" evidence="1">
    <location>
        <begin position="21"/>
        <end position="41"/>
    </location>
</feature>
<reference evidence="2 3" key="1">
    <citation type="journal article" date="2018" name="Front. Plant Sci.">
        <title>Red Clover (Trifolium pratense) and Zigzag Clover (T. medium) - A Picture of Genomic Similarities and Differences.</title>
        <authorList>
            <person name="Dluhosova J."/>
            <person name="Istvanek J."/>
            <person name="Nedelnik J."/>
            <person name="Repkova J."/>
        </authorList>
    </citation>
    <scope>NUCLEOTIDE SEQUENCE [LARGE SCALE GENOMIC DNA]</scope>
    <source>
        <strain evidence="3">cv. 10/8</strain>
        <tissue evidence="2">Leaf</tissue>
    </source>
</reference>
<protein>
    <submittedName>
        <fullName evidence="2">Uncharacterized protein</fullName>
    </submittedName>
</protein>
<keyword evidence="1" id="KW-0472">Membrane</keyword>
<accession>A0A392TS27</accession>
<comment type="caution">
    <text evidence="2">The sequence shown here is derived from an EMBL/GenBank/DDBJ whole genome shotgun (WGS) entry which is preliminary data.</text>
</comment>
<feature type="non-terminal residue" evidence="2">
    <location>
        <position position="1"/>
    </location>
</feature>
<evidence type="ECO:0000256" key="1">
    <source>
        <dbReference type="SAM" id="Phobius"/>
    </source>
</evidence>
<keyword evidence="1" id="KW-0812">Transmembrane</keyword>
<evidence type="ECO:0000313" key="2">
    <source>
        <dbReference type="EMBL" id="MCI63030.1"/>
    </source>
</evidence>
<dbReference type="Proteomes" id="UP000265520">
    <property type="component" value="Unassembled WGS sequence"/>
</dbReference>
<proteinExistence type="predicted"/>
<keyword evidence="3" id="KW-1185">Reference proteome</keyword>
<name>A0A392TS27_9FABA</name>
<keyword evidence="1" id="KW-1133">Transmembrane helix</keyword>